<name>A0A381W0E9_9ZZZZ</name>
<sequence length="98" mass="11560">VLVRCLTKPLSEQEIKEMYSINQANSPEVGNIPSIGQFKELTDLTETIYVFKDKEKIIGFILLMREGIIYQSKNYKYISSKYDHFLYVDRIAIQNDYR</sequence>
<dbReference type="Gene3D" id="3.40.630.30">
    <property type="match status" value="1"/>
</dbReference>
<gene>
    <name evidence="1" type="ORF">METZ01_LOCUS98890</name>
</gene>
<proteinExistence type="predicted"/>
<accession>A0A381W0E9</accession>
<feature type="non-terminal residue" evidence="1">
    <location>
        <position position="98"/>
    </location>
</feature>
<dbReference type="EMBL" id="UINC01010340">
    <property type="protein sequence ID" value="SVA46036.1"/>
    <property type="molecule type" value="Genomic_DNA"/>
</dbReference>
<reference evidence="1" key="1">
    <citation type="submission" date="2018-05" db="EMBL/GenBank/DDBJ databases">
        <authorList>
            <person name="Lanie J.A."/>
            <person name="Ng W.-L."/>
            <person name="Kazmierczak K.M."/>
            <person name="Andrzejewski T.M."/>
            <person name="Davidsen T.M."/>
            <person name="Wayne K.J."/>
            <person name="Tettelin H."/>
            <person name="Glass J.I."/>
            <person name="Rusch D."/>
            <person name="Podicherti R."/>
            <person name="Tsui H.-C.T."/>
            <person name="Winkler M.E."/>
        </authorList>
    </citation>
    <scope>NUCLEOTIDE SEQUENCE</scope>
</reference>
<evidence type="ECO:0008006" key="2">
    <source>
        <dbReference type="Google" id="ProtNLM"/>
    </source>
</evidence>
<protein>
    <recommendedName>
        <fullName evidence="2">N-acetyltransferase domain-containing protein</fullName>
    </recommendedName>
</protein>
<evidence type="ECO:0000313" key="1">
    <source>
        <dbReference type="EMBL" id="SVA46036.1"/>
    </source>
</evidence>
<organism evidence="1">
    <name type="scientific">marine metagenome</name>
    <dbReference type="NCBI Taxonomy" id="408172"/>
    <lineage>
        <taxon>unclassified sequences</taxon>
        <taxon>metagenomes</taxon>
        <taxon>ecological metagenomes</taxon>
    </lineage>
</organism>
<dbReference type="AlphaFoldDB" id="A0A381W0E9"/>
<dbReference type="SUPFAM" id="SSF55729">
    <property type="entry name" value="Acyl-CoA N-acyltransferases (Nat)"/>
    <property type="match status" value="1"/>
</dbReference>
<dbReference type="InterPro" id="IPR016181">
    <property type="entry name" value="Acyl_CoA_acyltransferase"/>
</dbReference>
<feature type="non-terminal residue" evidence="1">
    <location>
        <position position="1"/>
    </location>
</feature>